<gene>
    <name evidence="3" type="ordered locus">BURPS1106A_A2686</name>
</gene>
<feature type="region of interest" description="Disordered" evidence="1">
    <location>
        <begin position="1"/>
        <end position="27"/>
    </location>
</feature>
<dbReference type="KEGG" id="bpl:BURPS1106A_A2686"/>
<organism evidence="3 4">
    <name type="scientific">Burkholderia pseudomallei (strain 1106a)</name>
    <dbReference type="NCBI Taxonomy" id="357348"/>
    <lineage>
        <taxon>Bacteria</taxon>
        <taxon>Pseudomonadati</taxon>
        <taxon>Pseudomonadota</taxon>
        <taxon>Betaproteobacteria</taxon>
        <taxon>Burkholderiales</taxon>
        <taxon>Burkholderiaceae</taxon>
        <taxon>Burkholderia</taxon>
        <taxon>pseudomallei group</taxon>
    </lineage>
</organism>
<proteinExistence type="predicted"/>
<keyword evidence="2" id="KW-0812">Transmembrane</keyword>
<evidence type="ECO:0000256" key="1">
    <source>
        <dbReference type="SAM" id="MobiDB-lite"/>
    </source>
</evidence>
<protein>
    <submittedName>
        <fullName evidence="3">Membrane protein</fullName>
    </submittedName>
</protein>
<dbReference type="PANTHER" id="PTHR37422:SF13">
    <property type="entry name" value="LIPOPOLYSACCHARIDE BIOSYNTHESIS PROTEIN PA4999-RELATED"/>
    <property type="match status" value="1"/>
</dbReference>
<sequence>MPATVRDPTMPARKTRRFDPQFDSPPDHYAPMPRLSKLHGLWAATFVIAVASDVLSGAIRYYTSLAGVAALGYLPKALMVACLGLAIVQRPKASHVLVAAYLAAQTCVSLANGVSLSAVGFWIWTIAPMLFAIAMPPQALDALESPRMLGAFVALALLCIGGVLLNYFVKLPWVGGSVDIGGVSVQLAKSSYVGTSSRLPGFGRSSATTGLMIGLLTTWIFPRLRSRLALAALLALAAAGIWATTNKTTLVALALVVALHCLLRTPSLRTVCIWTSAVTIALPIAGWIVTLASTQDVGSSGSLSSMQDRFINTWPLLIEGLLREHLIWFGIGPGGFGSAVGYYTADFGFNVGYADNMALYTVANFGLIGAALIVAAFARLILALPANDRPVWLMLCFLLVSGVTTDICETIGCLLFLGLTLRSINLHAPRRARVGSARIAFERLRYGAGVIAPNAR</sequence>
<keyword evidence="2" id="KW-0472">Membrane</keyword>
<name>A3P8Q6_BURP0</name>
<feature type="transmembrane region" description="Helical" evidence="2">
    <location>
        <begin position="68"/>
        <end position="88"/>
    </location>
</feature>
<feature type="transmembrane region" description="Helical" evidence="2">
    <location>
        <begin position="392"/>
        <end position="421"/>
    </location>
</feature>
<feature type="transmembrane region" description="Helical" evidence="2">
    <location>
        <begin position="119"/>
        <end position="136"/>
    </location>
</feature>
<evidence type="ECO:0000313" key="3">
    <source>
        <dbReference type="EMBL" id="ABN95710.1"/>
    </source>
</evidence>
<dbReference type="Proteomes" id="UP000006738">
    <property type="component" value="Chromosome II"/>
</dbReference>
<dbReference type="EMBL" id="CP000573">
    <property type="protein sequence ID" value="ABN95710.1"/>
    <property type="molecule type" value="Genomic_DNA"/>
</dbReference>
<feature type="transmembrane region" description="Helical" evidence="2">
    <location>
        <begin position="357"/>
        <end position="380"/>
    </location>
</feature>
<dbReference type="PANTHER" id="PTHR37422">
    <property type="entry name" value="TEICHURONIC ACID BIOSYNTHESIS PROTEIN TUAE"/>
    <property type="match status" value="1"/>
</dbReference>
<reference evidence="4" key="1">
    <citation type="submission" date="2007-02" db="EMBL/GenBank/DDBJ databases">
        <authorList>
            <person name="DeShazer D."/>
            <person name="Woods D.E."/>
            <person name="Nierman W.C."/>
        </authorList>
    </citation>
    <scope>NUCLEOTIDE SEQUENCE [LARGE SCALE GENOMIC DNA]</scope>
    <source>
        <strain evidence="4">1106a</strain>
    </source>
</reference>
<feature type="transmembrane region" description="Helical" evidence="2">
    <location>
        <begin position="202"/>
        <end position="221"/>
    </location>
</feature>
<feature type="transmembrane region" description="Helical" evidence="2">
    <location>
        <begin position="41"/>
        <end position="62"/>
    </location>
</feature>
<accession>A3P8Q6</accession>
<dbReference type="HOGENOM" id="CLU_052811_0_0_4"/>
<feature type="transmembrane region" description="Helical" evidence="2">
    <location>
        <begin position="250"/>
        <end position="266"/>
    </location>
</feature>
<feature type="transmembrane region" description="Helical" evidence="2">
    <location>
        <begin position="273"/>
        <end position="293"/>
    </location>
</feature>
<keyword evidence="2" id="KW-1133">Transmembrane helix</keyword>
<evidence type="ECO:0000256" key="2">
    <source>
        <dbReference type="SAM" id="Phobius"/>
    </source>
</evidence>
<feature type="transmembrane region" description="Helical" evidence="2">
    <location>
        <begin position="326"/>
        <end position="345"/>
    </location>
</feature>
<evidence type="ECO:0000313" key="4">
    <source>
        <dbReference type="Proteomes" id="UP000006738"/>
    </source>
</evidence>
<feature type="transmembrane region" description="Helical" evidence="2">
    <location>
        <begin position="148"/>
        <end position="169"/>
    </location>
</feature>
<dbReference type="InterPro" id="IPR051533">
    <property type="entry name" value="WaaL-like"/>
</dbReference>
<dbReference type="AlphaFoldDB" id="A3P8Q6"/>